<evidence type="ECO:0000313" key="3">
    <source>
        <dbReference type="Proteomes" id="UP001519924"/>
    </source>
</evidence>
<organism evidence="2 3">
    <name type="scientific">Caldovatus aquaticus</name>
    <dbReference type="NCBI Taxonomy" id="2865671"/>
    <lineage>
        <taxon>Bacteria</taxon>
        <taxon>Pseudomonadati</taxon>
        <taxon>Pseudomonadota</taxon>
        <taxon>Alphaproteobacteria</taxon>
        <taxon>Acetobacterales</taxon>
        <taxon>Roseomonadaceae</taxon>
        <taxon>Caldovatus</taxon>
    </lineage>
</organism>
<keyword evidence="1" id="KW-0472">Membrane</keyword>
<keyword evidence="3" id="KW-1185">Reference proteome</keyword>
<name>A0ABS7F5M7_9PROT</name>
<comment type="caution">
    <text evidence="2">The sequence shown here is derived from an EMBL/GenBank/DDBJ whole genome shotgun (WGS) entry which is preliminary data.</text>
</comment>
<reference evidence="2 3" key="1">
    <citation type="submission" date="2021-08" db="EMBL/GenBank/DDBJ databases">
        <title>Caldovatus sediminis gen. nov., sp. nov., a moderately thermophilic bacterium isolated from a hot spring.</title>
        <authorList>
            <person name="Hu C.-J."/>
            <person name="Li W.-J."/>
            <person name="Xian W.-D."/>
        </authorList>
    </citation>
    <scope>NUCLEOTIDE SEQUENCE [LARGE SCALE GENOMIC DNA]</scope>
    <source>
        <strain evidence="2 3">SYSU G05006</strain>
    </source>
</reference>
<dbReference type="EMBL" id="JAHZUY010000060">
    <property type="protein sequence ID" value="MBW8270924.1"/>
    <property type="molecule type" value="Genomic_DNA"/>
</dbReference>
<evidence type="ECO:0000256" key="1">
    <source>
        <dbReference type="SAM" id="Phobius"/>
    </source>
</evidence>
<protein>
    <recommendedName>
        <fullName evidence="4">Mechanosensitive ion channel family protein</fullName>
    </recommendedName>
</protein>
<evidence type="ECO:0000313" key="2">
    <source>
        <dbReference type="EMBL" id="MBW8270924.1"/>
    </source>
</evidence>
<accession>A0ABS7F5M7</accession>
<keyword evidence="1" id="KW-1133">Transmembrane helix</keyword>
<keyword evidence="1" id="KW-0812">Transmembrane</keyword>
<dbReference type="RefSeq" id="WP_220118704.1">
    <property type="nucleotide sequence ID" value="NZ_JAHZUY010000060.1"/>
</dbReference>
<proteinExistence type="predicted"/>
<gene>
    <name evidence="2" type="ORF">K1J50_15685</name>
</gene>
<dbReference type="Proteomes" id="UP001519924">
    <property type="component" value="Unassembled WGS sequence"/>
</dbReference>
<evidence type="ECO:0008006" key="4">
    <source>
        <dbReference type="Google" id="ProtNLM"/>
    </source>
</evidence>
<feature type="transmembrane region" description="Helical" evidence="1">
    <location>
        <begin position="31"/>
        <end position="54"/>
    </location>
</feature>
<sequence>MATSAFGPAERGGIWGAVEGAFAAIPATVKWGVAGLLALLLAVRLARGLIALVARVRDLRGWISSQFD</sequence>